<dbReference type="SMART" id="SM00367">
    <property type="entry name" value="LRR_CC"/>
    <property type="match status" value="6"/>
</dbReference>
<feature type="domain" description="F-box/LRR-repeat protein 15-like leucin rich repeat" evidence="1">
    <location>
        <begin position="120"/>
        <end position="246"/>
    </location>
</feature>
<sequence>MEQPKGDENVHKQTFTDDTIIKTQITPLGCTSDDASDTTSTSSGTFCHNTSEHLGVFETVGLDVLRHILQYVDDRMLVRCKIISRWFNRTCPALVKVVGLSSKELRRIGDDLSLLVSIMKPYDNITEVSFKGLKRLGDVHLKSVFDTVRVNLTSVKLWLCPSITDDSILHLASICPNLRTLHLNYCNGITNNSICNIATSCQNLRSLHLAECREVSDVSLISLSKNCARLHELRLTKTRITDSGLIEITRHCTRLQFLDVAGCDISDISIQHVELNSKHLKYLEISGCQFVTTRSICILRSSRRLQGLKLYYITDRGLNMASKNWVV</sequence>
<gene>
    <name evidence="2" type="ORF">AKO1_012757</name>
</gene>
<dbReference type="InterPro" id="IPR006553">
    <property type="entry name" value="Leu-rich_rpt_Cys-con_subtyp"/>
</dbReference>
<proteinExistence type="predicted"/>
<dbReference type="Pfam" id="PF25372">
    <property type="entry name" value="DUF7885"/>
    <property type="match status" value="1"/>
</dbReference>
<keyword evidence="3" id="KW-1185">Reference proteome</keyword>
<dbReference type="Pfam" id="PF13516">
    <property type="entry name" value="LRR_6"/>
    <property type="match status" value="1"/>
</dbReference>
<dbReference type="SUPFAM" id="SSF52047">
    <property type="entry name" value="RNI-like"/>
    <property type="match status" value="1"/>
</dbReference>
<dbReference type="EMBL" id="JAOPGA020000749">
    <property type="protein sequence ID" value="KAL0481305.1"/>
    <property type="molecule type" value="Genomic_DNA"/>
</dbReference>
<evidence type="ECO:0000313" key="3">
    <source>
        <dbReference type="Proteomes" id="UP001431209"/>
    </source>
</evidence>
<dbReference type="InterPro" id="IPR057207">
    <property type="entry name" value="FBXL15_LRR"/>
</dbReference>
<dbReference type="InterPro" id="IPR001611">
    <property type="entry name" value="Leu-rich_rpt"/>
</dbReference>
<dbReference type="GO" id="GO:0019005">
    <property type="term" value="C:SCF ubiquitin ligase complex"/>
    <property type="evidence" value="ECO:0007669"/>
    <property type="project" value="TreeGrafter"/>
</dbReference>
<name>A0AAW2YX11_9EUKA</name>
<organism evidence="2 3">
    <name type="scientific">Acrasis kona</name>
    <dbReference type="NCBI Taxonomy" id="1008807"/>
    <lineage>
        <taxon>Eukaryota</taxon>
        <taxon>Discoba</taxon>
        <taxon>Heterolobosea</taxon>
        <taxon>Tetramitia</taxon>
        <taxon>Eutetramitia</taxon>
        <taxon>Acrasidae</taxon>
        <taxon>Acrasis</taxon>
    </lineage>
</organism>
<dbReference type="PANTHER" id="PTHR13318">
    <property type="entry name" value="PARTNER OF PAIRED, ISOFORM B-RELATED"/>
    <property type="match status" value="1"/>
</dbReference>
<dbReference type="Proteomes" id="UP001431209">
    <property type="component" value="Unassembled WGS sequence"/>
</dbReference>
<dbReference type="AlphaFoldDB" id="A0AAW2YX11"/>
<accession>A0AAW2YX11</accession>
<dbReference type="InterPro" id="IPR032675">
    <property type="entry name" value="LRR_dom_sf"/>
</dbReference>
<dbReference type="Gene3D" id="3.80.10.10">
    <property type="entry name" value="Ribonuclease Inhibitor"/>
    <property type="match status" value="1"/>
</dbReference>
<evidence type="ECO:0000313" key="2">
    <source>
        <dbReference type="EMBL" id="KAL0481305.1"/>
    </source>
</evidence>
<dbReference type="GO" id="GO:0031146">
    <property type="term" value="P:SCF-dependent proteasomal ubiquitin-dependent protein catabolic process"/>
    <property type="evidence" value="ECO:0007669"/>
    <property type="project" value="TreeGrafter"/>
</dbReference>
<dbReference type="PANTHER" id="PTHR13318:SF190">
    <property type="entry name" value="PARTNER OF PAIRED, ISOFORM B"/>
    <property type="match status" value="1"/>
</dbReference>
<protein>
    <recommendedName>
        <fullName evidence="1">F-box/LRR-repeat protein 15-like leucin rich repeat domain-containing protein</fullName>
    </recommendedName>
</protein>
<evidence type="ECO:0000259" key="1">
    <source>
        <dbReference type="Pfam" id="PF25372"/>
    </source>
</evidence>
<reference evidence="2 3" key="1">
    <citation type="submission" date="2024-03" db="EMBL/GenBank/DDBJ databases">
        <title>The Acrasis kona genome and developmental transcriptomes reveal deep origins of eukaryotic multicellular pathways.</title>
        <authorList>
            <person name="Sheikh S."/>
            <person name="Fu C.-J."/>
            <person name="Brown M.W."/>
            <person name="Baldauf S.L."/>
        </authorList>
    </citation>
    <scope>NUCLEOTIDE SEQUENCE [LARGE SCALE GENOMIC DNA]</scope>
    <source>
        <strain evidence="2 3">ATCC MYA-3509</strain>
    </source>
</reference>
<comment type="caution">
    <text evidence="2">The sequence shown here is derived from an EMBL/GenBank/DDBJ whole genome shotgun (WGS) entry which is preliminary data.</text>
</comment>